<name>A0A0V0I7W6_SOLCH</name>
<organism evidence="1">
    <name type="scientific">Solanum chacoense</name>
    <name type="common">Chaco potato</name>
    <dbReference type="NCBI Taxonomy" id="4108"/>
    <lineage>
        <taxon>Eukaryota</taxon>
        <taxon>Viridiplantae</taxon>
        <taxon>Streptophyta</taxon>
        <taxon>Embryophyta</taxon>
        <taxon>Tracheophyta</taxon>
        <taxon>Spermatophyta</taxon>
        <taxon>Magnoliopsida</taxon>
        <taxon>eudicotyledons</taxon>
        <taxon>Gunneridae</taxon>
        <taxon>Pentapetalae</taxon>
        <taxon>asterids</taxon>
        <taxon>lamiids</taxon>
        <taxon>Solanales</taxon>
        <taxon>Solanaceae</taxon>
        <taxon>Solanoideae</taxon>
        <taxon>Solaneae</taxon>
        <taxon>Solanum</taxon>
    </lineage>
</organism>
<protein>
    <submittedName>
        <fullName evidence="1">Putative ovule protein</fullName>
    </submittedName>
</protein>
<evidence type="ECO:0000313" key="1">
    <source>
        <dbReference type="EMBL" id="JAP28733.1"/>
    </source>
</evidence>
<dbReference type="AlphaFoldDB" id="A0A0V0I7W6"/>
<reference evidence="1" key="1">
    <citation type="submission" date="2015-12" db="EMBL/GenBank/DDBJ databases">
        <title>Gene expression during late stages of embryo sac development: a critical building block for successful pollen-pistil interactions.</title>
        <authorList>
            <person name="Liu Y."/>
            <person name="Joly V."/>
            <person name="Sabar M."/>
            <person name="Matton D.P."/>
        </authorList>
    </citation>
    <scope>NUCLEOTIDE SEQUENCE</scope>
</reference>
<accession>A0A0V0I7W6</accession>
<sequence length="76" mass="8521">MKVQKSQVIMAGTILRKAGLFTTLLYNFRLCYSSRALYLSGGKGKGLRTLYPSQRSEPTFGITLGMLLLLCNFRLN</sequence>
<proteinExistence type="predicted"/>
<dbReference type="EMBL" id="GEDG01009822">
    <property type="protein sequence ID" value="JAP28733.1"/>
    <property type="molecule type" value="Transcribed_RNA"/>
</dbReference>